<gene>
    <name evidence="1" type="ORF">E0H75_42180</name>
</gene>
<dbReference type="Proteomes" id="UP000293342">
    <property type="component" value="Unassembled WGS sequence"/>
</dbReference>
<dbReference type="AlphaFoldDB" id="A0A4R0IN72"/>
<proteinExistence type="predicted"/>
<name>A0A4R0IN72_9ACTN</name>
<accession>A0A4R0IN72</accession>
<protein>
    <submittedName>
        <fullName evidence="1">Uncharacterized protein</fullName>
    </submittedName>
</protein>
<evidence type="ECO:0000313" key="2">
    <source>
        <dbReference type="Proteomes" id="UP000293342"/>
    </source>
</evidence>
<comment type="caution">
    <text evidence="1">The sequence shown here is derived from an EMBL/GenBank/DDBJ whole genome shotgun (WGS) entry which is preliminary data.</text>
</comment>
<dbReference type="EMBL" id="SJKD01000019">
    <property type="protein sequence ID" value="TCC33870.1"/>
    <property type="molecule type" value="Genomic_DNA"/>
</dbReference>
<reference evidence="1 2" key="1">
    <citation type="submission" date="2019-02" db="EMBL/GenBank/DDBJ databases">
        <title>Kribbella capetownensis sp. nov. and Kribbella speibonae sp. nov., isolated from soil.</title>
        <authorList>
            <person name="Curtis S.M."/>
            <person name="Norton I."/>
            <person name="Everest G.J."/>
            <person name="Meyers P.R."/>
        </authorList>
    </citation>
    <scope>NUCLEOTIDE SEQUENCE [LARGE SCALE GENOMIC DNA]</scope>
    <source>
        <strain evidence="1 2">YM53</strain>
    </source>
</reference>
<sequence>MSGLGQRPYGRPQGLPVAALRHAGSGVLAHAGVVAEWHCGKCEGAAVPEHHRLCPKRDPRLRIKRIVVVVWPPFVREDGGSDSTR</sequence>
<evidence type="ECO:0000313" key="1">
    <source>
        <dbReference type="EMBL" id="TCC33870.1"/>
    </source>
</evidence>
<organism evidence="1 2">
    <name type="scientific">Kribbella capetownensis</name>
    <dbReference type="NCBI Taxonomy" id="1572659"/>
    <lineage>
        <taxon>Bacteria</taxon>
        <taxon>Bacillati</taxon>
        <taxon>Actinomycetota</taxon>
        <taxon>Actinomycetes</taxon>
        <taxon>Propionibacteriales</taxon>
        <taxon>Kribbellaceae</taxon>
        <taxon>Kribbella</taxon>
    </lineage>
</organism>
<dbReference type="RefSeq" id="WP_131519357.1">
    <property type="nucleotide sequence ID" value="NZ_SJKD01000019.1"/>
</dbReference>
<keyword evidence="2" id="KW-1185">Reference proteome</keyword>